<feature type="compositionally biased region" description="Basic and acidic residues" evidence="3">
    <location>
        <begin position="282"/>
        <end position="336"/>
    </location>
</feature>
<feature type="repeat" description="Pumilio" evidence="2">
    <location>
        <begin position="533"/>
        <end position="568"/>
    </location>
</feature>
<dbReference type="SMART" id="SM00025">
    <property type="entry name" value="Pumilio"/>
    <property type="match status" value="5"/>
</dbReference>
<gene>
    <name evidence="4" type="ORF">EZS28_016832</name>
</gene>
<dbReference type="Proteomes" id="UP000324800">
    <property type="component" value="Unassembled WGS sequence"/>
</dbReference>
<keyword evidence="1" id="KW-0677">Repeat</keyword>
<name>A0A5J4VYB2_9EUKA</name>
<protein>
    <recommendedName>
        <fullName evidence="6">PUM-HD domain-containing protein</fullName>
    </recommendedName>
</protein>
<feature type="compositionally biased region" description="Acidic residues" evidence="3">
    <location>
        <begin position="338"/>
        <end position="349"/>
    </location>
</feature>
<evidence type="ECO:0000256" key="2">
    <source>
        <dbReference type="PROSITE-ProRule" id="PRU00317"/>
    </source>
</evidence>
<accession>A0A5J4VYB2</accession>
<feature type="compositionally biased region" description="Low complexity" evidence="3">
    <location>
        <begin position="358"/>
        <end position="403"/>
    </location>
</feature>
<organism evidence="4 5">
    <name type="scientific">Streblomastix strix</name>
    <dbReference type="NCBI Taxonomy" id="222440"/>
    <lineage>
        <taxon>Eukaryota</taxon>
        <taxon>Metamonada</taxon>
        <taxon>Preaxostyla</taxon>
        <taxon>Oxymonadida</taxon>
        <taxon>Streblomastigidae</taxon>
        <taxon>Streblomastix</taxon>
    </lineage>
</organism>
<feature type="region of interest" description="Disordered" evidence="3">
    <location>
        <begin position="858"/>
        <end position="889"/>
    </location>
</feature>
<dbReference type="InterPro" id="IPR016024">
    <property type="entry name" value="ARM-type_fold"/>
</dbReference>
<dbReference type="GO" id="GO:0005737">
    <property type="term" value="C:cytoplasm"/>
    <property type="evidence" value="ECO:0007669"/>
    <property type="project" value="TreeGrafter"/>
</dbReference>
<proteinExistence type="predicted"/>
<dbReference type="SUPFAM" id="SSF48371">
    <property type="entry name" value="ARM repeat"/>
    <property type="match status" value="1"/>
</dbReference>
<evidence type="ECO:0000256" key="1">
    <source>
        <dbReference type="ARBA" id="ARBA00022737"/>
    </source>
</evidence>
<dbReference type="AlphaFoldDB" id="A0A5J4VYB2"/>
<dbReference type="PROSITE" id="PS50302">
    <property type="entry name" value="PUM"/>
    <property type="match status" value="3"/>
</dbReference>
<evidence type="ECO:0000313" key="5">
    <source>
        <dbReference type="Proteomes" id="UP000324800"/>
    </source>
</evidence>
<feature type="region of interest" description="Disordered" evidence="3">
    <location>
        <begin position="420"/>
        <end position="454"/>
    </location>
</feature>
<dbReference type="OrthoDB" id="668540at2759"/>
<feature type="region of interest" description="Disordered" evidence="3">
    <location>
        <begin position="248"/>
        <end position="403"/>
    </location>
</feature>
<dbReference type="InterPro" id="IPR001313">
    <property type="entry name" value="Pumilio_RNA-bd_rpt"/>
</dbReference>
<dbReference type="GO" id="GO:0003729">
    <property type="term" value="F:mRNA binding"/>
    <property type="evidence" value="ECO:0007669"/>
    <property type="project" value="TreeGrafter"/>
</dbReference>
<dbReference type="Gene3D" id="1.25.10.10">
    <property type="entry name" value="Leucine-rich Repeat Variant"/>
    <property type="match status" value="3"/>
</dbReference>
<dbReference type="InterPro" id="IPR011989">
    <property type="entry name" value="ARM-like"/>
</dbReference>
<evidence type="ECO:0000256" key="3">
    <source>
        <dbReference type="SAM" id="MobiDB-lite"/>
    </source>
</evidence>
<feature type="compositionally biased region" description="Low complexity" evidence="3">
    <location>
        <begin position="866"/>
        <end position="883"/>
    </location>
</feature>
<dbReference type="PANTHER" id="PTHR12537">
    <property type="entry name" value="RNA BINDING PROTEIN PUMILIO-RELATED"/>
    <property type="match status" value="1"/>
</dbReference>
<evidence type="ECO:0000313" key="4">
    <source>
        <dbReference type="EMBL" id="KAA6387641.1"/>
    </source>
</evidence>
<evidence type="ECO:0008006" key="6">
    <source>
        <dbReference type="Google" id="ProtNLM"/>
    </source>
</evidence>
<feature type="compositionally biased region" description="Basic residues" evidence="3">
    <location>
        <begin position="264"/>
        <end position="281"/>
    </location>
</feature>
<feature type="repeat" description="Pumilio" evidence="2">
    <location>
        <begin position="174"/>
        <end position="209"/>
    </location>
</feature>
<reference evidence="4 5" key="1">
    <citation type="submission" date="2019-03" db="EMBL/GenBank/DDBJ databases">
        <title>Single cell metagenomics reveals metabolic interactions within the superorganism composed of flagellate Streblomastix strix and complex community of Bacteroidetes bacteria on its surface.</title>
        <authorList>
            <person name="Treitli S.C."/>
            <person name="Kolisko M."/>
            <person name="Husnik F."/>
            <person name="Keeling P."/>
            <person name="Hampl V."/>
        </authorList>
    </citation>
    <scope>NUCLEOTIDE SEQUENCE [LARGE SCALE GENOMIC DNA]</scope>
    <source>
        <strain evidence="4">ST1C</strain>
    </source>
</reference>
<feature type="compositionally biased region" description="Low complexity" evidence="3">
    <location>
        <begin position="422"/>
        <end position="434"/>
    </location>
</feature>
<dbReference type="Pfam" id="PF00806">
    <property type="entry name" value="PUF"/>
    <property type="match status" value="6"/>
</dbReference>
<comment type="caution">
    <text evidence="4">The sequence shown here is derived from an EMBL/GenBank/DDBJ whole genome shotgun (WGS) entry which is preliminary data.</text>
</comment>
<sequence>MDKDASRQLQLFVTFSNQQARRQTFEILLKNVEVLTVNQYGNFVIQEFLKRQKDIYEIQESKLFRNLTQPNNQIGKGNSAIDVQIIEKGDQQKIITEVRQNTTQNDQAYLEKLFEREYSERKLEQEEQVGNAILFATKAKGLLIKFSNDQCGCRVMQRLVSELPINEGVKVSQELKPEMSTLLTDKQSSYVIQRLLMLLPPHYLSFILEIVLQPNIKEQLLKTNEGCCVLQHIVNMSVLDICMNEKYSEEGNTNEDEKSEDKDKKRKKKKNQKDSTKKKRKRENEKQGQEKEKDEKLQGGEEVNKIENEKEKESEIEMQIEKENLNEKEQDNKNENASEQDDEEEDEEYEKVSSLTKSQSQVSALSTSQSSNSQQSAQLSGLSSSQSRLSTSTTSSSKSQQQSAQLYTQTKAFVDHWAPETVQQQQVKPQPKQKLLSKKESRYTPSSQTQTQSFSQYRPKVHIVNCLQEFITPPGSNWRELREQIIDQLVGNSSQLANDVNGNYVLQRIINSESFLAHYQKKKYKTVSKVLLNIMQKIVLLSLQKVSSNVIEKCVRYGEKADRTFIFREMMNTKIIVKGQQHGQRQYQNMNSFENVSANSNQNQFNQNRAGIRLSEPLVDLNKYYSAVEPDVISNKGTKFNKPWDKECPYKQYQVFVLKREIWQDLKEEQQNEELDIKQFMKEDKEQLSDKDKPQHEKEYKRYFLTEEQESTIIELITSNFGCFVMHRMMKADTEGLPIDFDDNDSVEVDDKRKVKENTEHHEQADLQQELQPPEKLKCGLICEAIVRAIVKNWRMLYIDPSWQFLPKTLEIIHKGIQSEGLKKRVKELITLSQPQERKPVYPPSIAQLSQDIIQPNQPGQSQIITSTGPLLSTPTTLTQPFSIQQPPH</sequence>
<feature type="repeat" description="Pumilio" evidence="2">
    <location>
        <begin position="26"/>
        <end position="65"/>
    </location>
</feature>
<dbReference type="GO" id="GO:0010608">
    <property type="term" value="P:post-transcriptional regulation of gene expression"/>
    <property type="evidence" value="ECO:0007669"/>
    <property type="project" value="TreeGrafter"/>
</dbReference>
<dbReference type="EMBL" id="SNRW01004294">
    <property type="protein sequence ID" value="KAA6387641.1"/>
    <property type="molecule type" value="Genomic_DNA"/>
</dbReference>